<dbReference type="InterPro" id="IPR044730">
    <property type="entry name" value="RNase_H-like_dom_plant"/>
</dbReference>
<dbReference type="Pfam" id="PF13966">
    <property type="entry name" value="zf-RVT"/>
    <property type="match status" value="1"/>
</dbReference>
<dbReference type="GO" id="GO:0004523">
    <property type="term" value="F:RNA-DNA hybrid ribonuclease activity"/>
    <property type="evidence" value="ECO:0007669"/>
    <property type="project" value="InterPro"/>
</dbReference>
<keyword evidence="4" id="KW-1185">Reference proteome</keyword>
<dbReference type="PANTHER" id="PTHR47723">
    <property type="entry name" value="OS05G0353850 PROTEIN"/>
    <property type="match status" value="1"/>
</dbReference>
<evidence type="ECO:0000259" key="2">
    <source>
        <dbReference type="Pfam" id="PF13966"/>
    </source>
</evidence>
<dbReference type="InterPro" id="IPR036397">
    <property type="entry name" value="RNaseH_sf"/>
</dbReference>
<dbReference type="EMBL" id="NMUH01002639">
    <property type="protein sequence ID" value="MQM01216.1"/>
    <property type="molecule type" value="Genomic_DNA"/>
</dbReference>
<comment type="caution">
    <text evidence="3">The sequence shown here is derived from an EMBL/GenBank/DDBJ whole genome shotgun (WGS) entry which is preliminary data.</text>
</comment>
<dbReference type="InterPro" id="IPR012337">
    <property type="entry name" value="RNaseH-like_sf"/>
</dbReference>
<dbReference type="InterPro" id="IPR053151">
    <property type="entry name" value="RNase_H-like"/>
</dbReference>
<protein>
    <recommendedName>
        <fullName evidence="5">RNase H type-1 domain-containing protein</fullName>
    </recommendedName>
</protein>
<accession>A0A843VZE5</accession>
<dbReference type="GO" id="GO:0003676">
    <property type="term" value="F:nucleic acid binding"/>
    <property type="evidence" value="ECO:0007669"/>
    <property type="project" value="InterPro"/>
</dbReference>
<dbReference type="SUPFAM" id="SSF53098">
    <property type="entry name" value="Ribonuclease H-like"/>
    <property type="match status" value="1"/>
</dbReference>
<evidence type="ECO:0000259" key="1">
    <source>
        <dbReference type="Pfam" id="PF13456"/>
    </source>
</evidence>
<evidence type="ECO:0008006" key="5">
    <source>
        <dbReference type="Google" id="ProtNLM"/>
    </source>
</evidence>
<evidence type="ECO:0000313" key="3">
    <source>
        <dbReference type="EMBL" id="MQM01216.1"/>
    </source>
</evidence>
<reference evidence="3" key="1">
    <citation type="submission" date="2017-07" db="EMBL/GenBank/DDBJ databases">
        <title>Taro Niue Genome Assembly and Annotation.</title>
        <authorList>
            <person name="Atibalentja N."/>
            <person name="Keating K."/>
            <person name="Fields C.J."/>
        </authorList>
    </citation>
    <scope>NUCLEOTIDE SEQUENCE</scope>
    <source>
        <strain evidence="3">Niue_2</strain>
        <tissue evidence="3">Leaf</tissue>
    </source>
</reference>
<dbReference type="Gene3D" id="3.30.420.10">
    <property type="entry name" value="Ribonuclease H-like superfamily/Ribonuclease H"/>
    <property type="match status" value="1"/>
</dbReference>
<evidence type="ECO:0000313" key="4">
    <source>
        <dbReference type="Proteomes" id="UP000652761"/>
    </source>
</evidence>
<sequence>MRPKQEGGLGVRSLWHVQVSLMAKLIWNAVTGTSLWSKYARSRFHITTLSDDTKAFPTGISKEVFSAAKTLLMQSTRWILGDGKNIDFLHHRWAGSSPLITAHPHLSQQPFFSVSYVVSDANHPFRCTESICQILDKVKLSNYPDRCVWTASADGLFSTRSAFQAIRPTGVPRPPLLNIWHNAYNPRAAMFGWRVLHRAIPTDDRVSTCGIHIVSKCSCCTTPTTEDMDHLFLSGEIASSLWRWARPLIRNSAVGPRISITLWNVLSGANRQSAFDFISVYAVLLVLWEIWKYRCAKHHESKAKTLNGILSDIKFAINTAVQGTIFKRSCSRIELRTLLHYGFTPTVKMKKPVLVRWTPPQIGLYLNVDGASKGNPGLSGGGGCIRDSKGCIRLGFAFFYGQGDSLTAETRALYDGLRLADQHGFHISNVFSDSLVLVQSFRTNRCPSWKCTWWWREASSLLRESSAQLHHVYRETNRVADALAVYACNTHGSSIFHSPSSLPSVCKGPAALDKAGLPFVRLL</sequence>
<dbReference type="OrthoDB" id="687991at2759"/>
<dbReference type="InterPro" id="IPR026960">
    <property type="entry name" value="RVT-Znf"/>
</dbReference>
<dbReference type="Pfam" id="PF13456">
    <property type="entry name" value="RVT_3"/>
    <property type="match status" value="1"/>
</dbReference>
<organism evidence="3 4">
    <name type="scientific">Colocasia esculenta</name>
    <name type="common">Wild taro</name>
    <name type="synonym">Arum esculentum</name>
    <dbReference type="NCBI Taxonomy" id="4460"/>
    <lineage>
        <taxon>Eukaryota</taxon>
        <taxon>Viridiplantae</taxon>
        <taxon>Streptophyta</taxon>
        <taxon>Embryophyta</taxon>
        <taxon>Tracheophyta</taxon>
        <taxon>Spermatophyta</taxon>
        <taxon>Magnoliopsida</taxon>
        <taxon>Liliopsida</taxon>
        <taxon>Araceae</taxon>
        <taxon>Aroideae</taxon>
        <taxon>Colocasieae</taxon>
        <taxon>Colocasia</taxon>
    </lineage>
</organism>
<dbReference type="Proteomes" id="UP000652761">
    <property type="component" value="Unassembled WGS sequence"/>
</dbReference>
<feature type="domain" description="Reverse transcriptase zinc-binding" evidence="2">
    <location>
        <begin position="157"/>
        <end position="242"/>
    </location>
</feature>
<gene>
    <name evidence="3" type="ORF">Taro_033969</name>
</gene>
<proteinExistence type="predicted"/>
<dbReference type="InterPro" id="IPR002156">
    <property type="entry name" value="RNaseH_domain"/>
</dbReference>
<dbReference type="AlphaFoldDB" id="A0A843VZE5"/>
<dbReference type="PANTHER" id="PTHR47723:SF19">
    <property type="entry name" value="POLYNUCLEOTIDYL TRANSFERASE, RIBONUCLEASE H-LIKE SUPERFAMILY PROTEIN"/>
    <property type="match status" value="1"/>
</dbReference>
<name>A0A843VZE5_COLES</name>
<dbReference type="CDD" id="cd06222">
    <property type="entry name" value="RNase_H_like"/>
    <property type="match status" value="1"/>
</dbReference>
<feature type="domain" description="RNase H type-1" evidence="1">
    <location>
        <begin position="367"/>
        <end position="485"/>
    </location>
</feature>